<dbReference type="Gene3D" id="2.60.40.1090">
    <property type="entry name" value="Fimbrial-type adhesion domain"/>
    <property type="match status" value="1"/>
</dbReference>
<dbReference type="InterPro" id="IPR036937">
    <property type="entry name" value="Adhesion_dom_fimbrial_sf"/>
</dbReference>
<dbReference type="InterPro" id="IPR000259">
    <property type="entry name" value="Adhesion_dom_fimbrial"/>
</dbReference>
<evidence type="ECO:0000256" key="4">
    <source>
        <dbReference type="ARBA" id="ARBA00023263"/>
    </source>
</evidence>
<accession>A0A370R3V5</accession>
<organism evidence="7 8">
    <name type="scientific">Enterobacillus tribolii</name>
    <dbReference type="NCBI Taxonomy" id="1487935"/>
    <lineage>
        <taxon>Bacteria</taxon>
        <taxon>Pseudomonadati</taxon>
        <taxon>Pseudomonadota</taxon>
        <taxon>Gammaproteobacteria</taxon>
        <taxon>Enterobacterales</taxon>
        <taxon>Hafniaceae</taxon>
        <taxon>Enterobacillus</taxon>
    </lineage>
</organism>
<dbReference type="GO" id="GO:0009289">
    <property type="term" value="C:pilus"/>
    <property type="evidence" value="ECO:0007669"/>
    <property type="project" value="UniProtKB-SubCell"/>
</dbReference>
<dbReference type="AlphaFoldDB" id="A0A370R3V5"/>
<name>A0A370R3V5_9GAMM</name>
<dbReference type="PANTHER" id="PTHR33420">
    <property type="entry name" value="FIMBRIAL SUBUNIT ELFA-RELATED"/>
    <property type="match status" value="1"/>
</dbReference>
<feature type="signal peptide" evidence="5">
    <location>
        <begin position="1"/>
        <end position="30"/>
    </location>
</feature>
<comment type="caution">
    <text evidence="7">The sequence shown here is derived from an EMBL/GenBank/DDBJ whole genome shotgun (WGS) entry which is preliminary data.</text>
</comment>
<keyword evidence="8" id="KW-1185">Reference proteome</keyword>
<dbReference type="Pfam" id="PF00419">
    <property type="entry name" value="Fimbrial"/>
    <property type="match status" value="1"/>
</dbReference>
<protein>
    <submittedName>
        <fullName evidence="7">Fimbrial protein</fullName>
    </submittedName>
</protein>
<evidence type="ECO:0000313" key="7">
    <source>
        <dbReference type="EMBL" id="RDK96745.1"/>
    </source>
</evidence>
<reference evidence="7 8" key="1">
    <citation type="submission" date="2018-07" db="EMBL/GenBank/DDBJ databases">
        <title>Genomic Encyclopedia of Type Strains, Phase IV (KMG-IV): sequencing the most valuable type-strain genomes for metagenomic binning, comparative biology and taxonomic classification.</title>
        <authorList>
            <person name="Goeker M."/>
        </authorList>
    </citation>
    <scope>NUCLEOTIDE SEQUENCE [LARGE SCALE GENOMIC DNA]</scope>
    <source>
        <strain evidence="7 8">DSM 103736</strain>
    </source>
</reference>
<evidence type="ECO:0000256" key="5">
    <source>
        <dbReference type="SAM" id="SignalP"/>
    </source>
</evidence>
<keyword evidence="3 5" id="KW-0732">Signal</keyword>
<feature type="domain" description="Fimbrial-type adhesion" evidence="6">
    <location>
        <begin position="267"/>
        <end position="456"/>
    </location>
</feature>
<evidence type="ECO:0000256" key="3">
    <source>
        <dbReference type="ARBA" id="ARBA00022729"/>
    </source>
</evidence>
<evidence type="ECO:0000256" key="1">
    <source>
        <dbReference type="ARBA" id="ARBA00004561"/>
    </source>
</evidence>
<dbReference type="InterPro" id="IPR011228">
    <property type="entry name" value="UCP029766"/>
</dbReference>
<dbReference type="EMBL" id="QRAP01000001">
    <property type="protein sequence ID" value="RDK96745.1"/>
    <property type="molecule type" value="Genomic_DNA"/>
</dbReference>
<evidence type="ECO:0000256" key="2">
    <source>
        <dbReference type="ARBA" id="ARBA00006671"/>
    </source>
</evidence>
<dbReference type="InterPro" id="IPR050263">
    <property type="entry name" value="Bact_Fimbrial_Adh_Pro"/>
</dbReference>
<comment type="subcellular location">
    <subcellularLocation>
        <location evidence="1">Fimbrium</location>
    </subcellularLocation>
</comment>
<gene>
    <name evidence="7" type="ORF">C8D90_101181</name>
</gene>
<dbReference type="GO" id="GO:0043709">
    <property type="term" value="P:cell adhesion involved in single-species biofilm formation"/>
    <property type="evidence" value="ECO:0007669"/>
    <property type="project" value="TreeGrafter"/>
</dbReference>
<keyword evidence="4" id="KW-0281">Fimbrium</keyword>
<evidence type="ECO:0000259" key="6">
    <source>
        <dbReference type="Pfam" id="PF00419"/>
    </source>
</evidence>
<dbReference type="PIRSF" id="PIRSF029766">
    <property type="entry name" value="UCP029766"/>
    <property type="match status" value="1"/>
</dbReference>
<evidence type="ECO:0000313" key="8">
    <source>
        <dbReference type="Proteomes" id="UP000254848"/>
    </source>
</evidence>
<dbReference type="SUPFAM" id="SSF49401">
    <property type="entry name" value="Bacterial adhesins"/>
    <property type="match status" value="1"/>
</dbReference>
<dbReference type="Proteomes" id="UP000254848">
    <property type="component" value="Unassembled WGS sequence"/>
</dbReference>
<feature type="chain" id="PRO_5016969384" evidence="5">
    <location>
        <begin position="31"/>
        <end position="456"/>
    </location>
</feature>
<dbReference type="PANTHER" id="PTHR33420:SF3">
    <property type="entry name" value="FIMBRIAL SUBUNIT ELFA"/>
    <property type="match status" value="1"/>
</dbReference>
<dbReference type="InterPro" id="IPR008966">
    <property type="entry name" value="Adhesion_dom_sf"/>
</dbReference>
<comment type="similarity">
    <text evidence="2">Belongs to the fimbrial protein family.</text>
</comment>
<proteinExistence type="inferred from homology"/>
<sequence>MYYNHRRISLKHTMTLLVIGAASYASSAAAQCYRVSYTSLPASTANNYVEPGKGTFGTWGGAADSAGGSGGLPLVININSLAFQPSGTVIASGSSSFYELGDVTFTPEQVLFRCTADEAAKGLYEYYATNGDSTYAGMHDDGATEGIPETYRTRYQGMGIRITNTNTGEYFSRYWKARELTNLDKDSQGWILVKAKNFSGVRTELIRLNNSSGLTSSGQYDWSQPAAYIAFKGGTRSTNLEVGADSATKYNGWHDYWPGAISLHKRITIRRSATCLVSNVTPNVTFPIISVAELNQNVTRQAPIQIQFFCQTGAPANSGLTAFVSGTAASQTAMGILVNTENAISAFAEGFGTPNGGVNYLLSDGYDTDPNIATGVGIRISDKNSKALTLLTALGGYGTGETAGWYPVLDATEQGSTLNGITFYTKNLTATLMKLPGKTVTTGKIKATAQVVIQVQ</sequence>